<dbReference type="Gene3D" id="1.25.40.20">
    <property type="entry name" value="Ankyrin repeat-containing domain"/>
    <property type="match status" value="1"/>
</dbReference>
<evidence type="ECO:0008006" key="2">
    <source>
        <dbReference type="Google" id="ProtNLM"/>
    </source>
</evidence>
<reference evidence="1" key="1">
    <citation type="submission" date="2018-10" db="EMBL/GenBank/DDBJ databases">
        <title>Hidden diversity of soil giant viruses.</title>
        <authorList>
            <person name="Schulz F."/>
            <person name="Alteio L."/>
            <person name="Goudeau D."/>
            <person name="Ryan E.M."/>
            <person name="Malmstrom R.R."/>
            <person name="Blanchard J."/>
            <person name="Woyke T."/>
        </authorList>
    </citation>
    <scope>NUCLEOTIDE SEQUENCE</scope>
    <source>
        <strain evidence="1">SOV1</strain>
    </source>
</reference>
<dbReference type="InterPro" id="IPR036770">
    <property type="entry name" value="Ankyrin_rpt-contain_sf"/>
</dbReference>
<evidence type="ECO:0000313" key="1">
    <source>
        <dbReference type="EMBL" id="AYV85927.1"/>
    </source>
</evidence>
<sequence length="212" mass="24557">MDLRYPSSLQKRYANTVFPDLPNELIVEILAKSDYETFNNLCREPEFRSYCAGNSIFSERLYEERSRLKFSPGLIEFKEQGTSWREFYNRMIYLIQNLANIEAVELAMKGKFMEIKVYYKLTGWSLHHRVADHVASKGDLNMLKWLNERGARPGTNGANWATARGHLDILKWLASLSPAILPDSIGSRLAEINHHKDVVEWLKTKGIYPSTR</sequence>
<protein>
    <recommendedName>
        <fullName evidence="2">Ankyrin repeat protein</fullName>
    </recommendedName>
</protein>
<accession>A0A3G5AFH2</accession>
<dbReference type="SUPFAM" id="SSF140860">
    <property type="entry name" value="Pseudo ankyrin repeat-like"/>
    <property type="match status" value="1"/>
</dbReference>
<dbReference type="EMBL" id="MK072489">
    <property type="protein sequence ID" value="AYV85927.1"/>
    <property type="molecule type" value="Genomic_DNA"/>
</dbReference>
<gene>
    <name evidence="1" type="ORF">Solivirus1_84</name>
</gene>
<proteinExistence type="predicted"/>
<name>A0A3G5AFH2_9VIRU</name>
<organism evidence="1">
    <name type="scientific">Solivirus sp</name>
    <dbReference type="NCBI Taxonomy" id="2487772"/>
    <lineage>
        <taxon>Viruses</taxon>
        <taxon>Pithoviruses</taxon>
    </lineage>
</organism>